<keyword evidence="4 8" id="KW-0067">ATP-binding</keyword>
<feature type="binding site" evidence="9">
    <location>
        <position position="145"/>
    </location>
    <ligand>
        <name>L-histidine</name>
        <dbReference type="ChEBI" id="CHEBI:57595"/>
    </ligand>
</feature>
<dbReference type="GO" id="GO:0005737">
    <property type="term" value="C:cytoplasm"/>
    <property type="evidence" value="ECO:0007669"/>
    <property type="project" value="UniProtKB-SubCell"/>
</dbReference>
<dbReference type="CDD" id="cd00859">
    <property type="entry name" value="HisRS_anticodon"/>
    <property type="match status" value="1"/>
</dbReference>
<evidence type="ECO:0000256" key="8">
    <source>
        <dbReference type="HAMAP-Rule" id="MF_00127"/>
    </source>
</evidence>
<dbReference type="InterPro" id="IPR004516">
    <property type="entry name" value="HisRS/HisZ"/>
</dbReference>
<dbReference type="Pfam" id="PF03129">
    <property type="entry name" value="HGTP_anticodon"/>
    <property type="match status" value="1"/>
</dbReference>
<dbReference type="InterPro" id="IPR041715">
    <property type="entry name" value="HisRS-like_core"/>
</dbReference>
<accession>A0A928Y6U5</accession>
<comment type="subunit">
    <text evidence="8">Homodimer.</text>
</comment>
<dbReference type="InterPro" id="IPR045864">
    <property type="entry name" value="aa-tRNA-synth_II/BPL/LPL"/>
</dbReference>
<dbReference type="HAMAP" id="MF_00127">
    <property type="entry name" value="His_tRNA_synth"/>
    <property type="match status" value="1"/>
</dbReference>
<evidence type="ECO:0000256" key="7">
    <source>
        <dbReference type="ARBA" id="ARBA00047639"/>
    </source>
</evidence>
<dbReference type="GO" id="GO:0004821">
    <property type="term" value="F:histidine-tRNA ligase activity"/>
    <property type="evidence" value="ECO:0007669"/>
    <property type="project" value="UniProtKB-UniRule"/>
</dbReference>
<dbReference type="InterPro" id="IPR036621">
    <property type="entry name" value="Anticodon-bd_dom_sf"/>
</dbReference>
<dbReference type="EMBL" id="JABTTY010000001">
    <property type="protein sequence ID" value="MBE7525416.1"/>
    <property type="molecule type" value="Genomic_DNA"/>
</dbReference>
<keyword evidence="6 8" id="KW-0030">Aminoacyl-tRNA synthetase</keyword>
<evidence type="ECO:0000256" key="9">
    <source>
        <dbReference type="PIRSR" id="PIRSR001549-1"/>
    </source>
</evidence>
<keyword evidence="8" id="KW-0963">Cytoplasm</keyword>
<feature type="binding site" evidence="9">
    <location>
        <position position="149"/>
    </location>
    <ligand>
        <name>L-histidine</name>
        <dbReference type="ChEBI" id="CHEBI:57595"/>
    </ligand>
</feature>
<evidence type="ECO:0000256" key="3">
    <source>
        <dbReference type="ARBA" id="ARBA00022741"/>
    </source>
</evidence>
<sequence length="449" mass="50336">MPTAKKPLPKKEGAPKRAAAPLPIVRGMRDVLNPDWPYHDKLFDAAKRTAEDYGYERIETPVLEETALFVRGVGKITDIVEKEMYSFETAGGDKITLRPEGTAPVARAYIHHGMLNRPQPVKLWYWMPMFRHDRPQSGRYRQHTQFGCECIGDDAAVLDAQQAFIAWNTLKQMGIDASVHINSIGTPESRANYKNALVAYFRTKRHKLSEDDKKRLTKNPLRILDSKDPSIEELKAEAPQIVDWLDEESKAHFMQVLEYLDEMGVPYQLDPYLVRGLDYYTKTVFELLPVHDDPEIAKLALGGGGRYDGLVETLGGKPTPACGFSIGVERVVARMRDLDPELGNAADHRDVFVAQLGDQGRKKAFAIFEELRKSGIRAAEALSKDAIKAQMELANKRGATWAVIIGQKEVLDGTAIIRDMDAGTQETVDEKKVVQELLKKLKKGVEHGS</sequence>
<feature type="binding site" evidence="9">
    <location>
        <begin position="100"/>
        <end position="102"/>
    </location>
    <ligand>
        <name>L-histidine</name>
        <dbReference type="ChEBI" id="CHEBI:57595"/>
    </ligand>
</feature>
<dbReference type="InterPro" id="IPR033656">
    <property type="entry name" value="HisRS_anticodon"/>
</dbReference>
<dbReference type="Gene3D" id="3.30.930.10">
    <property type="entry name" value="Bira Bifunctional Protein, Domain 2"/>
    <property type="match status" value="1"/>
</dbReference>
<evidence type="ECO:0000256" key="1">
    <source>
        <dbReference type="ARBA" id="ARBA00008226"/>
    </source>
</evidence>
<dbReference type="PANTHER" id="PTHR43707:SF1">
    <property type="entry name" value="HISTIDINE--TRNA LIGASE, MITOCHONDRIAL-RELATED"/>
    <property type="match status" value="1"/>
</dbReference>
<dbReference type="GO" id="GO:0005524">
    <property type="term" value="F:ATP binding"/>
    <property type="evidence" value="ECO:0007669"/>
    <property type="project" value="UniProtKB-UniRule"/>
</dbReference>
<proteinExistence type="inferred from homology"/>
<name>A0A928Y6U5_UNCKA</name>
<evidence type="ECO:0000256" key="5">
    <source>
        <dbReference type="ARBA" id="ARBA00022917"/>
    </source>
</evidence>
<gene>
    <name evidence="8" type="primary">hisS</name>
    <name evidence="11" type="ORF">HS096_03460</name>
</gene>
<evidence type="ECO:0000313" key="11">
    <source>
        <dbReference type="EMBL" id="MBE7525416.1"/>
    </source>
</evidence>
<keyword evidence="2 8" id="KW-0436">Ligase</keyword>
<keyword evidence="5 8" id="KW-0648">Protein biosynthesis</keyword>
<dbReference type="PIRSF" id="PIRSF001549">
    <property type="entry name" value="His-tRNA_synth"/>
    <property type="match status" value="1"/>
</dbReference>
<feature type="binding site" evidence="9">
    <location>
        <position position="131"/>
    </location>
    <ligand>
        <name>L-histidine</name>
        <dbReference type="ChEBI" id="CHEBI:57595"/>
    </ligand>
</feature>
<dbReference type="PANTHER" id="PTHR43707">
    <property type="entry name" value="HISTIDYL-TRNA SYNTHETASE"/>
    <property type="match status" value="1"/>
</dbReference>
<dbReference type="CDD" id="cd00773">
    <property type="entry name" value="HisRS-like_core"/>
    <property type="match status" value="1"/>
</dbReference>
<dbReference type="EC" id="6.1.1.21" evidence="8"/>
<feature type="binding site" evidence="9">
    <location>
        <position position="275"/>
    </location>
    <ligand>
        <name>L-histidine</name>
        <dbReference type="ChEBI" id="CHEBI:57595"/>
    </ligand>
</feature>
<feature type="binding site" evidence="9">
    <location>
        <begin position="279"/>
        <end position="280"/>
    </location>
    <ligand>
        <name>L-histidine</name>
        <dbReference type="ChEBI" id="CHEBI:57595"/>
    </ligand>
</feature>
<dbReference type="SUPFAM" id="SSF55681">
    <property type="entry name" value="Class II aaRS and biotin synthetases"/>
    <property type="match status" value="1"/>
</dbReference>
<dbReference type="Gene3D" id="3.40.50.800">
    <property type="entry name" value="Anticodon-binding domain"/>
    <property type="match status" value="1"/>
</dbReference>
<dbReference type="NCBIfam" id="TIGR00442">
    <property type="entry name" value="hisS"/>
    <property type="match status" value="1"/>
</dbReference>
<evidence type="ECO:0000313" key="12">
    <source>
        <dbReference type="Proteomes" id="UP000710385"/>
    </source>
</evidence>
<dbReference type="Pfam" id="PF13393">
    <property type="entry name" value="tRNA-synt_His"/>
    <property type="match status" value="1"/>
</dbReference>
<dbReference type="InterPro" id="IPR004154">
    <property type="entry name" value="Anticodon-bd"/>
</dbReference>
<comment type="caution">
    <text evidence="11">The sequence shown here is derived from an EMBL/GenBank/DDBJ whole genome shotgun (WGS) entry which is preliminary data.</text>
</comment>
<keyword evidence="3 8" id="KW-0547">Nucleotide-binding</keyword>
<dbReference type="AlphaFoldDB" id="A0A928Y6U5"/>
<evidence type="ECO:0000256" key="6">
    <source>
        <dbReference type="ARBA" id="ARBA00023146"/>
    </source>
</evidence>
<reference evidence="11" key="1">
    <citation type="submission" date="2020-05" db="EMBL/GenBank/DDBJ databases">
        <title>High-Quality Genomes of Partial-Nitritation/Anammox System by Hierarchical Clustering Based Hybrid Assembly.</title>
        <authorList>
            <person name="Liu L."/>
            <person name="Wang Y."/>
            <person name="Che Y."/>
            <person name="Chen Y."/>
            <person name="Xia Y."/>
            <person name="Luo R."/>
            <person name="Cheng S.H."/>
            <person name="Zheng C."/>
            <person name="Zhang T."/>
        </authorList>
    </citation>
    <scope>NUCLEOTIDE SEQUENCE</scope>
    <source>
        <strain evidence="11">H1_PAT1</strain>
    </source>
</reference>
<dbReference type="GO" id="GO:0006427">
    <property type="term" value="P:histidyl-tRNA aminoacylation"/>
    <property type="evidence" value="ECO:0007669"/>
    <property type="project" value="UniProtKB-UniRule"/>
</dbReference>
<dbReference type="InterPro" id="IPR006195">
    <property type="entry name" value="aa-tRNA-synth_II"/>
</dbReference>
<protein>
    <recommendedName>
        <fullName evidence="8">Histidine--tRNA ligase</fullName>
        <ecNumber evidence="8">6.1.1.21</ecNumber>
    </recommendedName>
    <alternativeName>
        <fullName evidence="8">Histidyl-tRNA synthetase</fullName>
        <shortName evidence="8">HisRS</shortName>
    </alternativeName>
</protein>
<comment type="subcellular location">
    <subcellularLocation>
        <location evidence="8">Cytoplasm</location>
    </subcellularLocation>
</comment>
<evidence type="ECO:0000256" key="4">
    <source>
        <dbReference type="ARBA" id="ARBA00022840"/>
    </source>
</evidence>
<evidence type="ECO:0000259" key="10">
    <source>
        <dbReference type="PROSITE" id="PS50862"/>
    </source>
</evidence>
<comment type="similarity">
    <text evidence="1 8">Belongs to the class-II aminoacyl-tRNA synthetase family.</text>
</comment>
<organism evidence="11 12">
    <name type="scientific">candidate division WWE3 bacterium</name>
    <dbReference type="NCBI Taxonomy" id="2053526"/>
    <lineage>
        <taxon>Bacteria</taxon>
        <taxon>Katanobacteria</taxon>
    </lineage>
</organism>
<comment type="catalytic activity">
    <reaction evidence="7 8">
        <text>tRNA(His) + L-histidine + ATP = L-histidyl-tRNA(His) + AMP + diphosphate + H(+)</text>
        <dbReference type="Rhea" id="RHEA:17313"/>
        <dbReference type="Rhea" id="RHEA-COMP:9665"/>
        <dbReference type="Rhea" id="RHEA-COMP:9689"/>
        <dbReference type="ChEBI" id="CHEBI:15378"/>
        <dbReference type="ChEBI" id="CHEBI:30616"/>
        <dbReference type="ChEBI" id="CHEBI:33019"/>
        <dbReference type="ChEBI" id="CHEBI:57595"/>
        <dbReference type="ChEBI" id="CHEBI:78442"/>
        <dbReference type="ChEBI" id="CHEBI:78527"/>
        <dbReference type="ChEBI" id="CHEBI:456215"/>
        <dbReference type="EC" id="6.1.1.21"/>
    </reaction>
</comment>
<dbReference type="PROSITE" id="PS50862">
    <property type="entry name" value="AA_TRNA_LIGASE_II"/>
    <property type="match status" value="1"/>
</dbReference>
<evidence type="ECO:0000256" key="2">
    <source>
        <dbReference type="ARBA" id="ARBA00022598"/>
    </source>
</evidence>
<dbReference type="SUPFAM" id="SSF52954">
    <property type="entry name" value="Class II aaRS ABD-related"/>
    <property type="match status" value="1"/>
</dbReference>
<dbReference type="InterPro" id="IPR015807">
    <property type="entry name" value="His-tRNA-ligase"/>
</dbReference>
<dbReference type="Proteomes" id="UP000710385">
    <property type="component" value="Unassembled WGS sequence"/>
</dbReference>
<feature type="domain" description="Aminoacyl-transfer RNA synthetases class-II family profile" evidence="10">
    <location>
        <begin position="1"/>
        <end position="335"/>
    </location>
</feature>